<reference evidence="8" key="2">
    <citation type="journal article" date="2017" name="Mol. Genet. Genomics">
        <title>Molecular identification of differential expression genes associated with sex pheromone biosynthesis in Spodoptera exigua.</title>
        <authorList>
            <person name="Zhang Y.N."/>
            <person name="Zhang L.W."/>
            <person name="Chen D.S."/>
            <person name="Sun L."/>
            <person name="Li Z.Q."/>
            <person name="Ye Z.F."/>
            <person name="Zheng M.Y."/>
            <person name="Li J.B."/>
            <person name="Zhu X.Y."/>
        </authorList>
    </citation>
    <scope>NUCLEOTIDE SEQUENCE</scope>
</reference>
<evidence type="ECO:0000256" key="1">
    <source>
        <dbReference type="ARBA" id="ARBA00004184"/>
    </source>
</evidence>
<evidence type="ECO:0000313" key="8">
    <source>
        <dbReference type="EMBL" id="ARD71202.1"/>
    </source>
</evidence>
<dbReference type="InterPro" id="IPR022284">
    <property type="entry name" value="GPAT/DHAPAT"/>
</dbReference>
<accession>A0A1V0M888</accession>
<dbReference type="PIRSF" id="PIRSF000437">
    <property type="entry name" value="GPAT_DHAPAT"/>
    <property type="match status" value="1"/>
</dbReference>
<dbReference type="GO" id="GO:0004366">
    <property type="term" value="F:glycerol-3-phosphate O-acyltransferase activity"/>
    <property type="evidence" value="ECO:0007669"/>
    <property type="project" value="TreeGrafter"/>
</dbReference>
<evidence type="ECO:0000259" key="7">
    <source>
        <dbReference type="SMART" id="SM00563"/>
    </source>
</evidence>
<dbReference type="SUPFAM" id="SSF69593">
    <property type="entry name" value="Glycerol-3-phosphate (1)-acyltransferase"/>
    <property type="match status" value="1"/>
</dbReference>
<sequence>MSEQVGFVDILEPRRKPGGIVGFMTRNWYPQGTMTLDKKYSPQDLKDLVANSMYMNSIFESICSRTGAPKEQLQKLVNKFLEEMGLDKKVHVIRWMGVLFLKICFMMKIKMFVNEAAVFDLKSIMGKNPVLFLPTHRSYADFCLMTYLCYHFNIDFPAVAAGMDFYSMAVIGRRMRETGAFYIRRTLGGDALYAVTLKQYVKTVVAKHAAPIEFFLEGTRSRSNKSMPPKYGMLSMAMVPFFSHEVSDITIVPVNISYDRLMETSLFAYEHLGVPKPKESTGGFLKALHNLNDHFGNMYLNVGEPLSAREFYKQNSNVLNSSETSKPMDLQAVTPEQFKQVQSLADYVITLQQKNTVATISNLVALVLMQSLMKNEPLKLDEVYTEVEWMIQELRILGAKVFENDVKGSVDRILVVHQKMMKLDHEGRLKLIYANPTELSDEVKKKMKGHILHPETMATAVSVIQLQLYVNPVLHYLVPPALVYLTVQRDPITTIGLKEQFRHLRKMLSHEFFYIEAEEPQIFKAAIDYCVYNGVCEYDSETDVLSLGKNSKRQFLLTWTIWPFLATLYAAIEIMRQQRGPILQADAVKLIQCKVEDWQGHPYSLSLEAARGCLRGLADTEILIKHRWDELAYEPVPKNLLLSKILISSITPWLDVDFDNNNVVFNQRLQARL</sequence>
<gene>
    <name evidence="8" type="primary">ACT4</name>
</gene>
<dbReference type="GO" id="GO:0008611">
    <property type="term" value="P:ether lipid biosynthetic process"/>
    <property type="evidence" value="ECO:0007669"/>
    <property type="project" value="TreeGrafter"/>
</dbReference>
<keyword evidence="5 6" id="KW-0012">Acyltransferase</keyword>
<dbReference type="PANTHER" id="PTHR12563">
    <property type="entry name" value="GLYCEROL-3-PHOSPHATE ACYLTRANSFERASE"/>
    <property type="match status" value="1"/>
</dbReference>
<evidence type="ECO:0000256" key="3">
    <source>
        <dbReference type="ARBA" id="ARBA00022679"/>
    </source>
</evidence>
<dbReference type="GO" id="GO:0016287">
    <property type="term" value="F:glycerone-phosphate O-acyltransferase activity"/>
    <property type="evidence" value="ECO:0007669"/>
    <property type="project" value="TreeGrafter"/>
</dbReference>
<dbReference type="GO" id="GO:0019432">
    <property type="term" value="P:triglyceride biosynthetic process"/>
    <property type="evidence" value="ECO:0007669"/>
    <property type="project" value="TreeGrafter"/>
</dbReference>
<comment type="similarity">
    <text evidence="2 6">Belongs to the GPAT/DAPAT family.</text>
</comment>
<dbReference type="GO" id="GO:0031966">
    <property type="term" value="C:mitochondrial membrane"/>
    <property type="evidence" value="ECO:0007669"/>
    <property type="project" value="TreeGrafter"/>
</dbReference>
<evidence type="ECO:0000256" key="4">
    <source>
        <dbReference type="ARBA" id="ARBA00023136"/>
    </source>
</evidence>
<proteinExistence type="evidence at transcript level"/>
<organism evidence="8">
    <name type="scientific">Spodoptera exigua</name>
    <name type="common">Beet armyworm</name>
    <name type="synonym">Noctua fulgens</name>
    <dbReference type="NCBI Taxonomy" id="7107"/>
    <lineage>
        <taxon>Eukaryota</taxon>
        <taxon>Metazoa</taxon>
        <taxon>Ecdysozoa</taxon>
        <taxon>Arthropoda</taxon>
        <taxon>Hexapoda</taxon>
        <taxon>Insecta</taxon>
        <taxon>Pterygota</taxon>
        <taxon>Neoptera</taxon>
        <taxon>Endopterygota</taxon>
        <taxon>Lepidoptera</taxon>
        <taxon>Glossata</taxon>
        <taxon>Ditrysia</taxon>
        <taxon>Noctuoidea</taxon>
        <taxon>Noctuidae</taxon>
        <taxon>Amphipyrinae</taxon>
        <taxon>Spodoptera</taxon>
    </lineage>
</organism>
<comment type="subcellular location">
    <subcellularLocation>
        <location evidence="1">Endomembrane system</location>
        <topology evidence="1">Peripheral membrane protein</topology>
    </subcellularLocation>
</comment>
<feature type="domain" description="Phospholipid/glycerol acyltransferase" evidence="7">
    <location>
        <begin position="130"/>
        <end position="259"/>
    </location>
</feature>
<name>A0A1V0M888_SPOEX</name>
<dbReference type="PANTHER" id="PTHR12563:SF17">
    <property type="entry name" value="DIHYDROXYACETONE PHOSPHATE ACYLTRANSFERASE"/>
    <property type="match status" value="1"/>
</dbReference>
<reference evidence="8" key="1">
    <citation type="submission" date="2016-02" db="EMBL/GenBank/DDBJ databases">
        <authorList>
            <person name="Wen L."/>
            <person name="He K."/>
            <person name="Yang H."/>
        </authorList>
    </citation>
    <scope>NUCLEOTIDE SEQUENCE</scope>
</reference>
<dbReference type="GO" id="GO:0012505">
    <property type="term" value="C:endomembrane system"/>
    <property type="evidence" value="ECO:0007669"/>
    <property type="project" value="UniProtKB-SubCell"/>
</dbReference>
<evidence type="ECO:0000256" key="2">
    <source>
        <dbReference type="ARBA" id="ARBA00007937"/>
    </source>
</evidence>
<dbReference type="InterPro" id="IPR041728">
    <property type="entry name" value="GPAT/DHAPAT_LPLAT"/>
</dbReference>
<dbReference type="EMBL" id="KU755492">
    <property type="protein sequence ID" value="ARD71202.1"/>
    <property type="molecule type" value="mRNA"/>
</dbReference>
<dbReference type="GO" id="GO:0008654">
    <property type="term" value="P:phospholipid biosynthetic process"/>
    <property type="evidence" value="ECO:0007669"/>
    <property type="project" value="TreeGrafter"/>
</dbReference>
<dbReference type="CDD" id="cd07993">
    <property type="entry name" value="LPLAT_DHAPAT-like"/>
    <property type="match status" value="1"/>
</dbReference>
<dbReference type="InterPro" id="IPR045520">
    <property type="entry name" value="GPAT/DHAPAT_C"/>
</dbReference>
<keyword evidence="4" id="KW-0472">Membrane</keyword>
<keyword evidence="3 6" id="KW-0808">Transferase</keyword>
<dbReference type="AlphaFoldDB" id="A0A1V0M888"/>
<evidence type="ECO:0000256" key="5">
    <source>
        <dbReference type="ARBA" id="ARBA00023315"/>
    </source>
</evidence>
<dbReference type="GO" id="GO:0005778">
    <property type="term" value="C:peroxisomal membrane"/>
    <property type="evidence" value="ECO:0007669"/>
    <property type="project" value="TreeGrafter"/>
</dbReference>
<evidence type="ECO:0000256" key="6">
    <source>
        <dbReference type="PIRNR" id="PIRNR000437"/>
    </source>
</evidence>
<dbReference type="Pfam" id="PF01553">
    <property type="entry name" value="Acyltransferase"/>
    <property type="match status" value="1"/>
</dbReference>
<dbReference type="GO" id="GO:0006631">
    <property type="term" value="P:fatty acid metabolic process"/>
    <property type="evidence" value="ECO:0007669"/>
    <property type="project" value="TreeGrafter"/>
</dbReference>
<dbReference type="InterPro" id="IPR002123">
    <property type="entry name" value="Plipid/glycerol_acylTrfase"/>
</dbReference>
<protein>
    <submittedName>
        <fullName evidence="8">Acetyltransferase</fullName>
    </submittedName>
</protein>
<dbReference type="SMART" id="SM00563">
    <property type="entry name" value="PlsC"/>
    <property type="match status" value="1"/>
</dbReference>
<dbReference type="Pfam" id="PF19277">
    <property type="entry name" value="GPAT_C"/>
    <property type="match status" value="1"/>
</dbReference>